<feature type="chain" id="PRO_5040821245" evidence="2">
    <location>
        <begin position="26"/>
        <end position="598"/>
    </location>
</feature>
<dbReference type="Proteomes" id="UP001139012">
    <property type="component" value="Unassembled WGS sequence"/>
</dbReference>
<name>A0A9X1RHY3_9BRAD</name>
<dbReference type="InterPro" id="IPR011600">
    <property type="entry name" value="Pept_C14_caspase"/>
</dbReference>
<reference evidence="4" key="1">
    <citation type="submission" date="2022-01" db="EMBL/GenBank/DDBJ databases">
        <title>Genome sequnece data of strain Bradyrhizobium sp. nov.</title>
        <authorList>
            <person name="Zhang J."/>
        </authorList>
    </citation>
    <scope>NUCLEOTIDE SEQUENCE</scope>
    <source>
        <strain evidence="5">WYCCWR 12774</strain>
        <strain evidence="4">WYCCWR 13023</strain>
    </source>
</reference>
<feature type="compositionally biased region" description="Low complexity" evidence="1">
    <location>
        <begin position="388"/>
        <end position="404"/>
    </location>
</feature>
<dbReference type="InterPro" id="IPR029030">
    <property type="entry name" value="Caspase-like_dom_sf"/>
</dbReference>
<organism evidence="4 7">
    <name type="scientific">Bradyrhizobium zhengyangense</name>
    <dbReference type="NCBI Taxonomy" id="2911009"/>
    <lineage>
        <taxon>Bacteria</taxon>
        <taxon>Pseudomonadati</taxon>
        <taxon>Pseudomonadota</taxon>
        <taxon>Alphaproteobacteria</taxon>
        <taxon>Hyphomicrobiales</taxon>
        <taxon>Nitrobacteraceae</taxon>
        <taxon>Bradyrhizobium</taxon>
    </lineage>
</organism>
<keyword evidence="2" id="KW-0732">Signal</keyword>
<dbReference type="RefSeq" id="WP_237871699.1">
    <property type="nucleotide sequence ID" value="NZ_JAKLTY010000022.1"/>
</dbReference>
<gene>
    <name evidence="5" type="ORF">L6637_19415</name>
    <name evidence="4" type="ORF">L6654_28505</name>
</gene>
<dbReference type="EMBL" id="JAKLUA010000006">
    <property type="protein sequence ID" value="MCG2669135.1"/>
    <property type="molecule type" value="Genomic_DNA"/>
</dbReference>
<proteinExistence type="predicted"/>
<evidence type="ECO:0000313" key="5">
    <source>
        <dbReference type="EMBL" id="MCG2669135.1"/>
    </source>
</evidence>
<dbReference type="SUPFAM" id="SSF52129">
    <property type="entry name" value="Caspase-like"/>
    <property type="match status" value="1"/>
</dbReference>
<evidence type="ECO:0000259" key="3">
    <source>
        <dbReference type="PROSITE" id="PS50208"/>
    </source>
</evidence>
<comment type="caution">
    <text evidence="4">The sequence shown here is derived from an EMBL/GenBank/DDBJ whole genome shotgun (WGS) entry which is preliminary data.</text>
</comment>
<dbReference type="EMBL" id="JAKLTY010000022">
    <property type="protein sequence ID" value="MCG2630580.1"/>
    <property type="molecule type" value="Genomic_DNA"/>
</dbReference>
<dbReference type="AlphaFoldDB" id="A0A9X1RHY3"/>
<dbReference type="GO" id="GO:0006508">
    <property type="term" value="P:proteolysis"/>
    <property type="evidence" value="ECO:0007669"/>
    <property type="project" value="InterPro"/>
</dbReference>
<dbReference type="PANTHER" id="PTHR22576:SF37">
    <property type="entry name" value="MUCOSA-ASSOCIATED LYMPHOID TISSUE LYMPHOMA TRANSLOCATION PROTEIN 1"/>
    <property type="match status" value="1"/>
</dbReference>
<feature type="compositionally biased region" description="Basic and acidic residues" evidence="1">
    <location>
        <begin position="525"/>
        <end position="537"/>
    </location>
</feature>
<dbReference type="Pfam" id="PF00656">
    <property type="entry name" value="Peptidase_C14"/>
    <property type="match status" value="1"/>
</dbReference>
<feature type="region of interest" description="Disordered" evidence="1">
    <location>
        <begin position="510"/>
        <end position="552"/>
    </location>
</feature>
<dbReference type="InterPro" id="IPR052039">
    <property type="entry name" value="Caspase-related_regulators"/>
</dbReference>
<keyword evidence="6" id="KW-1185">Reference proteome</keyword>
<feature type="region of interest" description="Disordered" evidence="1">
    <location>
        <begin position="388"/>
        <end position="407"/>
    </location>
</feature>
<evidence type="ECO:0000256" key="1">
    <source>
        <dbReference type="SAM" id="MobiDB-lite"/>
    </source>
</evidence>
<dbReference type="GO" id="GO:0004197">
    <property type="term" value="F:cysteine-type endopeptidase activity"/>
    <property type="evidence" value="ECO:0007669"/>
    <property type="project" value="InterPro"/>
</dbReference>
<evidence type="ECO:0000313" key="6">
    <source>
        <dbReference type="Proteomes" id="UP001139012"/>
    </source>
</evidence>
<dbReference type="PROSITE" id="PS50208">
    <property type="entry name" value="CASPASE_P20"/>
    <property type="match status" value="1"/>
</dbReference>
<dbReference type="PANTHER" id="PTHR22576">
    <property type="entry name" value="MUCOSA ASSOCIATED LYMPHOID TISSUE LYMPHOMA TRANSLOCATION PROTEIN 1/PARACASPASE"/>
    <property type="match status" value="1"/>
</dbReference>
<dbReference type="CDD" id="cd19941">
    <property type="entry name" value="TIL"/>
    <property type="match status" value="1"/>
</dbReference>
<dbReference type="Gene3D" id="3.40.50.1460">
    <property type="match status" value="1"/>
</dbReference>
<accession>A0A9X1RHY3</accession>
<feature type="domain" description="Caspase family p20" evidence="3">
    <location>
        <begin position="26"/>
        <end position="156"/>
    </location>
</feature>
<evidence type="ECO:0000313" key="7">
    <source>
        <dbReference type="Proteomes" id="UP001139054"/>
    </source>
</evidence>
<dbReference type="InterPro" id="IPR001309">
    <property type="entry name" value="Pept_C14_p20"/>
</dbReference>
<sequence>MRNLFRLCPLLLAAVLLFGADPAFAGKRVALVLANSAYQNAPSLANPVNDGAVMAKTLKDAGFDVVDSRHDLTALDTRRVLRDFADATRNADIAVVYYAGHGIEVDGSNYLIPVDAKLERDTDVYDEALSLDRVLVAVEPAKQLRLVILDACRDNPFGKTMKRTLASRGIGRGLAQVEPASTNTLIAYSAKAGFTAQDGDGANSPFTIALSKHLTTPGLDVRRAFGFVRDDVLKATGNKQEPFVYGSLGGEDVPLVPVKAAPAAASAPAINPQADMRRDYELALQVGNKPAWEAFLAQHPDGFYANLAKLQIDKIQAEQVHAAAIEKAKQAEAERDRLAAIGAQTDAQAKAAADAKAAEQAQLVAQKAKEQAQQQAAAAEQQRVNLAAATPGAAPASTASPAGTNVASLTPADLSRSVQTELGRVGCFSGQADGVWNPSSQRSLSQFNRYAGTKLDVKVASTDALDTVKSKQSRVCPLVCDHGFKADGEKCTKIVCDDGYVLNDDNQCEKQRAAKPGKPATDKPATAKRDDSDDRPARQRRQSGGAGGVAAAGAGRATGGGGQIFCNDLLCRPVRPGCHLVYRGGGGPHNDANAEVCN</sequence>
<evidence type="ECO:0000313" key="4">
    <source>
        <dbReference type="EMBL" id="MCG2630580.1"/>
    </source>
</evidence>
<dbReference type="Proteomes" id="UP001139054">
    <property type="component" value="Unassembled WGS sequence"/>
</dbReference>
<evidence type="ECO:0000256" key="2">
    <source>
        <dbReference type="SAM" id="SignalP"/>
    </source>
</evidence>
<protein>
    <submittedName>
        <fullName evidence="4">Caspase family protein</fullName>
    </submittedName>
</protein>
<feature type="signal peptide" evidence="2">
    <location>
        <begin position="1"/>
        <end position="25"/>
    </location>
</feature>